<dbReference type="PATRIC" id="fig|121290.4.peg.3646"/>
<keyword evidence="1" id="KW-1133">Transmembrane helix</keyword>
<evidence type="ECO:0008006" key="4">
    <source>
        <dbReference type="Google" id="ProtNLM"/>
    </source>
</evidence>
<evidence type="ECO:0000313" key="2">
    <source>
        <dbReference type="EMBL" id="KWT64717.1"/>
    </source>
</evidence>
<accession>A0A109B9Z1</accession>
<sequence length="539" mass="57932">MNGFPERRLLGGDRFADDGGGETNSMTNARLWLMSLWLVAALVASLPLFASLPMSEAQAGWLSRLTRAAGEAGEAGGKAARLGIADLERAGAHIRTLPIEARAGALAAHATPEGHWKFVNRDGEVFTAGTPDELARAVPTLLPQARGSAPLDIYLSEDTVFANRAALKDLPSGSKLHLVTRHESYPLKDVKTAAGGNALVAELRPHVSVDLADRALFSEAVTQLERPLSRSAVRTLALEPGGPATLSSYPRLETGTKSALVDAIDPASLSGALGSVRGQTVLVTGRVENNLLYFRPASGAEQSLRLADLKRAATDADVNLVIVRADVPHQPGGRNWLWQKISVGGLDDALKRATLGDFIDALGTQHGSFRISAERDGYGRVALRAMPEGGVAEPITDFVGGFWTSAISNVTGNLVATGVDIHARDEARQSELDMRIVPFVPAWVQYLYLASLAAGVIGWSVTRSWFDRLWRPEQRADYRGAFGFRAAQIARFFASLLVFTPVVGVPAVIVSLWLQFWAVITMPVRGVRWLLSRSQVRAS</sequence>
<keyword evidence="3" id="KW-1185">Reference proteome</keyword>
<evidence type="ECO:0000313" key="3">
    <source>
        <dbReference type="Proteomes" id="UP000059074"/>
    </source>
</evidence>
<dbReference type="Proteomes" id="UP000059074">
    <property type="component" value="Unassembled WGS sequence"/>
</dbReference>
<name>A0A109B9Z1_HYPSL</name>
<reference evidence="2 3" key="1">
    <citation type="submission" date="2015-10" db="EMBL/GenBank/DDBJ databases">
        <title>Transcriptomic analysis of a linuron degrading triple-species bacterial consortium.</title>
        <authorList>
            <person name="Albers P."/>
        </authorList>
    </citation>
    <scope>NUCLEOTIDE SEQUENCE [LARGE SCALE GENOMIC DNA]</scope>
    <source>
        <strain evidence="2 3">WDL6</strain>
    </source>
</reference>
<gene>
    <name evidence="2" type="ORF">APY04_3189</name>
</gene>
<organism evidence="2 3">
    <name type="scientific">Hyphomicrobium sulfonivorans</name>
    <dbReference type="NCBI Taxonomy" id="121290"/>
    <lineage>
        <taxon>Bacteria</taxon>
        <taxon>Pseudomonadati</taxon>
        <taxon>Pseudomonadota</taxon>
        <taxon>Alphaproteobacteria</taxon>
        <taxon>Hyphomicrobiales</taxon>
        <taxon>Hyphomicrobiaceae</taxon>
        <taxon>Hyphomicrobium</taxon>
    </lineage>
</organism>
<feature type="transmembrane region" description="Helical" evidence="1">
    <location>
        <begin position="443"/>
        <end position="461"/>
    </location>
</feature>
<evidence type="ECO:0000256" key="1">
    <source>
        <dbReference type="SAM" id="Phobius"/>
    </source>
</evidence>
<keyword evidence="1" id="KW-0472">Membrane</keyword>
<comment type="caution">
    <text evidence="2">The sequence shown here is derived from an EMBL/GenBank/DDBJ whole genome shotgun (WGS) entry which is preliminary data.</text>
</comment>
<feature type="transmembrane region" description="Helical" evidence="1">
    <location>
        <begin position="31"/>
        <end position="50"/>
    </location>
</feature>
<protein>
    <recommendedName>
        <fullName evidence="4">Transmembrane protein</fullName>
    </recommendedName>
</protein>
<dbReference type="STRING" id="121290.APY04_3189"/>
<dbReference type="EMBL" id="LMTR01000089">
    <property type="protein sequence ID" value="KWT64717.1"/>
    <property type="molecule type" value="Genomic_DNA"/>
</dbReference>
<keyword evidence="1" id="KW-0812">Transmembrane</keyword>
<proteinExistence type="predicted"/>
<dbReference type="AlphaFoldDB" id="A0A109B9Z1"/>